<dbReference type="Pfam" id="PF16263">
    <property type="entry name" value="DUF4917"/>
    <property type="match status" value="1"/>
</dbReference>
<gene>
    <name evidence="1" type="ORF">SAMN05878437_2475</name>
</gene>
<dbReference type="EMBL" id="LT670847">
    <property type="protein sequence ID" value="SHM34366.1"/>
    <property type="molecule type" value="Genomic_DNA"/>
</dbReference>
<dbReference type="OrthoDB" id="828244at2"/>
<evidence type="ECO:0008006" key="3">
    <source>
        <dbReference type="Google" id="ProtNLM"/>
    </source>
</evidence>
<keyword evidence="2" id="KW-1185">Reference proteome</keyword>
<dbReference type="InParanoid" id="A0A1M7I0P5"/>
<accession>A0A1M7I0P5</accession>
<name>A0A1M7I0P5_9GAMM</name>
<dbReference type="RefSeq" id="WP_079554042.1">
    <property type="nucleotide sequence ID" value="NZ_LT670847.1"/>
</dbReference>
<sequence length="334" mass="38345">MADLKIDQHLIEWKEVAERTWDSLLLGNGFSMNIWERFGYRDLFELAKDPLVGNPLEPQSTALFDHLGSSNFEDVLRIIYHSRLVDQQLGDPQKLPITALYRNTKNALASAVNYAHIHHEQFDGEPIRKQLQEFSHIFTTNYDLLPYWSIMHSDTWRFRDFFWNHGGLFNPADVEAPADRSKIYYMHGAIHLVEKSDGSTMKQTANGLDSLTELFDLDHPELFPLFISEGSWKEKLSRIKRNNYLRFCFERFSSSDGGLVIIGHSLHKDYDQHIIDAIQSSGIERIALGVWPHQAGAAIIELKSRLTQSLPGTELHFFNSETHPLGDPSLRVGI</sequence>
<dbReference type="InterPro" id="IPR032581">
    <property type="entry name" value="DUF4917"/>
</dbReference>
<reference evidence="1 2" key="1">
    <citation type="submission" date="2016-11" db="EMBL/GenBank/DDBJ databases">
        <authorList>
            <person name="Jaros S."/>
            <person name="Januszkiewicz K."/>
            <person name="Wedrychowicz H."/>
        </authorList>
    </citation>
    <scope>NUCLEOTIDE SEQUENCE [LARGE SCALE GENOMIC DNA]</scope>
    <source>
        <strain evidence="1 2">ACAM 12</strain>
    </source>
</reference>
<proteinExistence type="predicted"/>
<evidence type="ECO:0000313" key="2">
    <source>
        <dbReference type="Proteomes" id="UP000190911"/>
    </source>
</evidence>
<organism evidence="1 2">
    <name type="scientific">Vreelandella subglaciescola</name>
    <dbReference type="NCBI Taxonomy" id="29571"/>
    <lineage>
        <taxon>Bacteria</taxon>
        <taxon>Pseudomonadati</taxon>
        <taxon>Pseudomonadota</taxon>
        <taxon>Gammaproteobacteria</taxon>
        <taxon>Oceanospirillales</taxon>
        <taxon>Halomonadaceae</taxon>
        <taxon>Vreelandella</taxon>
    </lineage>
</organism>
<evidence type="ECO:0000313" key="1">
    <source>
        <dbReference type="EMBL" id="SHM34366.1"/>
    </source>
</evidence>
<protein>
    <recommendedName>
        <fullName evidence="3">DUF4917 domain-containing protein</fullName>
    </recommendedName>
</protein>
<dbReference type="Proteomes" id="UP000190911">
    <property type="component" value="Chromosome I"/>
</dbReference>
<dbReference type="AlphaFoldDB" id="A0A1M7I0P5"/>
<dbReference type="STRING" id="29571.SAMN05878437_2475"/>